<comment type="caution">
    <text evidence="2">The sequence shown here is derived from an EMBL/GenBank/DDBJ whole genome shotgun (WGS) entry which is preliminary data.</text>
</comment>
<dbReference type="RefSeq" id="WP_004568791.1">
    <property type="nucleotide sequence ID" value="NZ_CH724148.1"/>
</dbReference>
<organism evidence="2 3">
    <name type="scientific">Polaribacter irgensii 23-P</name>
    <dbReference type="NCBI Taxonomy" id="313594"/>
    <lineage>
        <taxon>Bacteria</taxon>
        <taxon>Pseudomonadati</taxon>
        <taxon>Bacteroidota</taxon>
        <taxon>Flavobacteriia</taxon>
        <taxon>Flavobacteriales</taxon>
        <taxon>Flavobacteriaceae</taxon>
    </lineage>
</organism>
<name>A4C2B0_9FLAO</name>
<dbReference type="STRING" id="313594.PI23P_00865"/>
<protein>
    <submittedName>
        <fullName evidence="2">Uncharacterized protein</fullName>
    </submittedName>
</protein>
<dbReference type="EMBL" id="AAOG01000004">
    <property type="protein sequence ID" value="EAR11711.1"/>
    <property type="molecule type" value="Genomic_DNA"/>
</dbReference>
<dbReference type="Proteomes" id="UP000003053">
    <property type="component" value="Unassembled WGS sequence"/>
</dbReference>
<evidence type="ECO:0000313" key="2">
    <source>
        <dbReference type="EMBL" id="EAR11711.1"/>
    </source>
</evidence>
<reference evidence="2 3" key="1">
    <citation type="submission" date="2006-02" db="EMBL/GenBank/DDBJ databases">
        <authorList>
            <person name="Murray A."/>
            <person name="Staley J."/>
            <person name="Ferriera S."/>
            <person name="Johnson J."/>
            <person name="Kravitz S."/>
            <person name="Halpern A."/>
            <person name="Remington K."/>
            <person name="Beeson K."/>
            <person name="Tran B."/>
            <person name="Rogers Y.-H."/>
            <person name="Friedman R."/>
            <person name="Venter J.C."/>
        </authorList>
    </citation>
    <scope>NUCLEOTIDE SEQUENCE [LARGE SCALE GENOMIC DNA]</scope>
    <source>
        <strain evidence="2 3">23-P</strain>
    </source>
</reference>
<dbReference type="AlphaFoldDB" id="A4C2B0"/>
<keyword evidence="1" id="KW-0812">Transmembrane</keyword>
<keyword evidence="1" id="KW-1133">Transmembrane helix</keyword>
<evidence type="ECO:0000256" key="1">
    <source>
        <dbReference type="SAM" id="Phobius"/>
    </source>
</evidence>
<sequence>METKTNLSQEENIAQLLELAKEDNTNITSIKKNTQFIAWTLIISMIITALSYAVLFGKTGYFRAY</sequence>
<keyword evidence="3" id="KW-1185">Reference proteome</keyword>
<accession>A4C2B0</accession>
<dbReference type="HOGENOM" id="CLU_2846055_0_0_10"/>
<feature type="transmembrane region" description="Helical" evidence="1">
    <location>
        <begin position="36"/>
        <end position="56"/>
    </location>
</feature>
<evidence type="ECO:0000313" key="3">
    <source>
        <dbReference type="Proteomes" id="UP000003053"/>
    </source>
</evidence>
<proteinExistence type="predicted"/>
<keyword evidence="1" id="KW-0472">Membrane</keyword>
<gene>
    <name evidence="2" type="ORF">PI23P_00865</name>
</gene>